<evidence type="ECO:0000256" key="5">
    <source>
        <dbReference type="ARBA" id="ARBA00022927"/>
    </source>
</evidence>
<evidence type="ECO:0000256" key="4">
    <source>
        <dbReference type="ARBA" id="ARBA00022692"/>
    </source>
</evidence>
<keyword evidence="3 9" id="KW-0813">Transport</keyword>
<comment type="function">
    <text evidence="9">Involved in protein export. Participates in an early event of protein translocation.</text>
</comment>
<dbReference type="GO" id="GO:0015450">
    <property type="term" value="F:protein-transporting ATPase activity"/>
    <property type="evidence" value="ECO:0007669"/>
    <property type="project" value="UniProtKB-UniRule"/>
</dbReference>
<accession>A0A1F6CDC1</accession>
<evidence type="ECO:0000256" key="9">
    <source>
        <dbReference type="RuleBase" id="RU365087"/>
    </source>
</evidence>
<evidence type="ECO:0000313" key="11">
    <source>
        <dbReference type="Proteomes" id="UP000178344"/>
    </source>
</evidence>
<evidence type="ECO:0000313" key="10">
    <source>
        <dbReference type="EMBL" id="OGG47179.1"/>
    </source>
</evidence>
<gene>
    <name evidence="10" type="ORF">A2671_01195</name>
</gene>
<evidence type="ECO:0000256" key="7">
    <source>
        <dbReference type="ARBA" id="ARBA00023010"/>
    </source>
</evidence>
<dbReference type="InterPro" id="IPR004692">
    <property type="entry name" value="SecG"/>
</dbReference>
<feature type="transmembrane region" description="Helical" evidence="9">
    <location>
        <begin position="54"/>
        <end position="76"/>
    </location>
</feature>
<reference evidence="10 11" key="1">
    <citation type="journal article" date="2016" name="Nat. Commun.">
        <title>Thousands of microbial genomes shed light on interconnected biogeochemical processes in an aquifer system.</title>
        <authorList>
            <person name="Anantharaman K."/>
            <person name="Brown C.T."/>
            <person name="Hug L.A."/>
            <person name="Sharon I."/>
            <person name="Castelle C.J."/>
            <person name="Probst A.J."/>
            <person name="Thomas B.C."/>
            <person name="Singh A."/>
            <person name="Wilkins M.J."/>
            <person name="Karaoz U."/>
            <person name="Brodie E.L."/>
            <person name="Williams K.H."/>
            <person name="Hubbard S.S."/>
            <person name="Banfield J.F."/>
        </authorList>
    </citation>
    <scope>NUCLEOTIDE SEQUENCE [LARGE SCALE GENOMIC DNA]</scope>
</reference>
<evidence type="ECO:0000256" key="1">
    <source>
        <dbReference type="ARBA" id="ARBA00004141"/>
    </source>
</evidence>
<comment type="similarity">
    <text evidence="2 9">Belongs to the SecG family.</text>
</comment>
<evidence type="ECO:0000256" key="8">
    <source>
        <dbReference type="ARBA" id="ARBA00023136"/>
    </source>
</evidence>
<feature type="transmembrane region" description="Helical" evidence="9">
    <location>
        <begin position="6"/>
        <end position="25"/>
    </location>
</feature>
<dbReference type="EMBL" id="MFKQ01000025">
    <property type="protein sequence ID" value="OGG47179.1"/>
    <property type="molecule type" value="Genomic_DNA"/>
</dbReference>
<keyword evidence="4 9" id="KW-0812">Transmembrane</keyword>
<dbReference type="Proteomes" id="UP000178344">
    <property type="component" value="Unassembled WGS sequence"/>
</dbReference>
<proteinExistence type="inferred from homology"/>
<evidence type="ECO:0000256" key="6">
    <source>
        <dbReference type="ARBA" id="ARBA00022989"/>
    </source>
</evidence>
<dbReference type="GO" id="GO:0009306">
    <property type="term" value="P:protein secretion"/>
    <property type="evidence" value="ECO:0007669"/>
    <property type="project" value="UniProtKB-UniRule"/>
</dbReference>
<sequence>MDTLVAFLPYIQIVLSILLVASIVLQQTGSSLGGAFGSDNFSAGFHTRRGAEKFLFQATIVLAALFAASAFIALIIQ</sequence>
<organism evidence="10 11">
    <name type="scientific">Candidatus Kaiserbacteria bacterium RIFCSPHIGHO2_01_FULL_49_13</name>
    <dbReference type="NCBI Taxonomy" id="1798477"/>
    <lineage>
        <taxon>Bacteria</taxon>
        <taxon>Candidatus Kaiseribacteriota</taxon>
    </lineage>
</organism>
<dbReference type="AlphaFoldDB" id="A0A1F6CDC1"/>
<dbReference type="GO" id="GO:0005886">
    <property type="term" value="C:plasma membrane"/>
    <property type="evidence" value="ECO:0007669"/>
    <property type="project" value="UniProtKB-SubCell"/>
</dbReference>
<protein>
    <recommendedName>
        <fullName evidence="9">Protein-export membrane protein SecG</fullName>
    </recommendedName>
</protein>
<dbReference type="NCBIfam" id="TIGR00810">
    <property type="entry name" value="secG"/>
    <property type="match status" value="1"/>
</dbReference>
<evidence type="ECO:0000256" key="3">
    <source>
        <dbReference type="ARBA" id="ARBA00022448"/>
    </source>
</evidence>
<comment type="subcellular location">
    <subcellularLocation>
        <location evidence="9">Cell membrane</location>
        <topology evidence="9">Multi-pass membrane protein</topology>
    </subcellularLocation>
    <subcellularLocation>
        <location evidence="1">Membrane</location>
        <topology evidence="1">Multi-pass membrane protein</topology>
    </subcellularLocation>
</comment>
<keyword evidence="9" id="KW-1003">Cell membrane</keyword>
<comment type="caution">
    <text evidence="10">The sequence shown here is derived from an EMBL/GenBank/DDBJ whole genome shotgun (WGS) entry which is preliminary data.</text>
</comment>
<keyword evidence="8 9" id="KW-0472">Membrane</keyword>
<keyword evidence="5 9" id="KW-0653">Protein transport</keyword>
<dbReference type="Pfam" id="PF03840">
    <property type="entry name" value="SecG"/>
    <property type="match status" value="1"/>
</dbReference>
<keyword evidence="6 9" id="KW-1133">Transmembrane helix</keyword>
<evidence type="ECO:0000256" key="2">
    <source>
        <dbReference type="ARBA" id="ARBA00008445"/>
    </source>
</evidence>
<name>A0A1F6CDC1_9BACT</name>
<keyword evidence="7 9" id="KW-0811">Translocation</keyword>